<protein>
    <submittedName>
        <fullName evidence="2">CSON004522 protein</fullName>
    </submittedName>
</protein>
<dbReference type="VEuPathDB" id="VectorBase:CSON004522"/>
<name>A0A336MP18_CULSO</name>
<evidence type="ECO:0000313" key="2">
    <source>
        <dbReference type="EMBL" id="SSX32112.1"/>
    </source>
</evidence>
<proteinExistence type="predicted"/>
<reference evidence="1" key="1">
    <citation type="submission" date="2018-04" db="EMBL/GenBank/DDBJ databases">
        <authorList>
            <person name="Go L.Y."/>
            <person name="Mitchell J.A."/>
        </authorList>
    </citation>
    <scope>NUCLEOTIDE SEQUENCE</scope>
    <source>
        <tissue evidence="1">Whole organism</tissue>
    </source>
</reference>
<dbReference type="EMBL" id="UFQS01001902">
    <property type="protein sequence ID" value="SSX12669.1"/>
    <property type="molecule type" value="Genomic_DNA"/>
</dbReference>
<dbReference type="AlphaFoldDB" id="A0A336MP18"/>
<dbReference type="EMBL" id="UFQT01001902">
    <property type="protein sequence ID" value="SSX32112.1"/>
    <property type="molecule type" value="Genomic_DNA"/>
</dbReference>
<evidence type="ECO:0000313" key="1">
    <source>
        <dbReference type="EMBL" id="SSX12669.1"/>
    </source>
</evidence>
<gene>
    <name evidence="2" type="primary">CSON004522</name>
</gene>
<sequence>MIDDEHNMELDWINCKQLKQFKKNNGEKNPATRRNALTTRDNLCSITPNLYIVNAKATTPDSLLVEPFVQQLCAILEPDPQSIYNTI</sequence>
<organism evidence="2">
    <name type="scientific">Culicoides sonorensis</name>
    <name type="common">Biting midge</name>
    <dbReference type="NCBI Taxonomy" id="179676"/>
    <lineage>
        <taxon>Eukaryota</taxon>
        <taxon>Metazoa</taxon>
        <taxon>Ecdysozoa</taxon>
        <taxon>Arthropoda</taxon>
        <taxon>Hexapoda</taxon>
        <taxon>Insecta</taxon>
        <taxon>Pterygota</taxon>
        <taxon>Neoptera</taxon>
        <taxon>Endopterygota</taxon>
        <taxon>Diptera</taxon>
        <taxon>Nematocera</taxon>
        <taxon>Chironomoidea</taxon>
        <taxon>Ceratopogonidae</taxon>
        <taxon>Ceratopogoninae</taxon>
        <taxon>Culicoides</taxon>
        <taxon>Monoculicoides</taxon>
    </lineage>
</organism>
<reference evidence="2" key="2">
    <citation type="submission" date="2018-07" db="EMBL/GenBank/DDBJ databases">
        <authorList>
            <person name="Quirk P.G."/>
            <person name="Krulwich T.A."/>
        </authorList>
    </citation>
    <scope>NUCLEOTIDE SEQUENCE</scope>
</reference>
<accession>A0A336MP18</accession>